<keyword evidence="3" id="KW-1185">Reference proteome</keyword>
<reference evidence="2 3" key="1">
    <citation type="submission" date="2023-12" db="EMBL/GenBank/DDBJ databases">
        <title>A high-quality genome assembly for Dillenia turbinata (Dilleniales).</title>
        <authorList>
            <person name="Chanderbali A."/>
        </authorList>
    </citation>
    <scope>NUCLEOTIDE SEQUENCE [LARGE SCALE GENOMIC DNA]</scope>
    <source>
        <strain evidence="2">LSX21</strain>
        <tissue evidence="2">Leaf</tissue>
    </source>
</reference>
<dbReference type="Proteomes" id="UP001370490">
    <property type="component" value="Unassembled WGS sequence"/>
</dbReference>
<organism evidence="2 3">
    <name type="scientific">Dillenia turbinata</name>
    <dbReference type="NCBI Taxonomy" id="194707"/>
    <lineage>
        <taxon>Eukaryota</taxon>
        <taxon>Viridiplantae</taxon>
        <taxon>Streptophyta</taxon>
        <taxon>Embryophyta</taxon>
        <taxon>Tracheophyta</taxon>
        <taxon>Spermatophyta</taxon>
        <taxon>Magnoliopsida</taxon>
        <taxon>eudicotyledons</taxon>
        <taxon>Gunneridae</taxon>
        <taxon>Pentapetalae</taxon>
        <taxon>Dilleniales</taxon>
        <taxon>Dilleniaceae</taxon>
        <taxon>Dillenia</taxon>
    </lineage>
</organism>
<feature type="non-terminal residue" evidence="2">
    <location>
        <position position="166"/>
    </location>
</feature>
<name>A0AAN8ZHB5_9MAGN</name>
<gene>
    <name evidence="2" type="ORF">RJ641_031519</name>
</gene>
<sequence>GESQDDSDTTFVVGLNTLFQTCFGTRLPAVIGGSYTLCLLLCVLADQYSGIVNPQEVGLWKPCRLDHLFASVYMSLHSLDRFLMYIQRFAKVMQGCNYLASTFQIVVGFSGLWRNVTREKRSRGEGGVIPKSRAVRESQFIGVSGYSREGLPVYAIGVGQSSFDKA</sequence>
<evidence type="ECO:0000313" key="2">
    <source>
        <dbReference type="EMBL" id="KAK6938011.1"/>
    </source>
</evidence>
<evidence type="ECO:0000313" key="3">
    <source>
        <dbReference type="Proteomes" id="UP001370490"/>
    </source>
</evidence>
<comment type="similarity">
    <text evidence="1">Belongs to the nucleobase:cation symporter-2 (NCS2) (TC 2.A.40) family.</text>
</comment>
<comment type="caution">
    <text evidence="2">The sequence shown here is derived from an EMBL/GenBank/DDBJ whole genome shotgun (WGS) entry which is preliminary data.</text>
</comment>
<protein>
    <submittedName>
        <fullName evidence="2">Uncharacterized protein</fullName>
    </submittedName>
</protein>
<evidence type="ECO:0000256" key="1">
    <source>
        <dbReference type="ARBA" id="ARBA00008821"/>
    </source>
</evidence>
<feature type="non-terminal residue" evidence="2">
    <location>
        <position position="1"/>
    </location>
</feature>
<proteinExistence type="inferred from homology"/>
<dbReference type="AlphaFoldDB" id="A0AAN8ZHB5"/>
<dbReference type="EMBL" id="JBAMMX010000006">
    <property type="protein sequence ID" value="KAK6938011.1"/>
    <property type="molecule type" value="Genomic_DNA"/>
</dbReference>
<accession>A0AAN8ZHB5</accession>
<dbReference type="PANTHER" id="PTHR11119">
    <property type="entry name" value="XANTHINE-URACIL / VITAMIN C PERMEASE FAMILY MEMBER"/>
    <property type="match status" value="1"/>
</dbReference>